<dbReference type="GO" id="GO:0003676">
    <property type="term" value="F:nucleic acid binding"/>
    <property type="evidence" value="ECO:0007669"/>
    <property type="project" value="InterPro"/>
</dbReference>
<dbReference type="Proteomes" id="UP000031623">
    <property type="component" value="Chromosome"/>
</dbReference>
<dbReference type="PANTHER" id="PTHR47957">
    <property type="entry name" value="ATP-DEPENDENT HELICASE HRQ1"/>
    <property type="match status" value="1"/>
</dbReference>
<dbReference type="Pfam" id="PF00271">
    <property type="entry name" value="Helicase_C"/>
    <property type="match status" value="1"/>
</dbReference>
<feature type="compositionally biased region" description="Basic and acidic residues" evidence="3">
    <location>
        <begin position="744"/>
        <end position="764"/>
    </location>
</feature>
<organism evidence="6 7">
    <name type="scientific">Thioploca ingrica</name>
    <dbReference type="NCBI Taxonomy" id="40754"/>
    <lineage>
        <taxon>Bacteria</taxon>
        <taxon>Pseudomonadati</taxon>
        <taxon>Pseudomonadota</taxon>
        <taxon>Gammaproteobacteria</taxon>
        <taxon>Thiotrichales</taxon>
        <taxon>Thiotrichaceae</taxon>
        <taxon>Thioploca</taxon>
    </lineage>
</organism>
<dbReference type="GO" id="GO:0043138">
    <property type="term" value="F:3'-5' DNA helicase activity"/>
    <property type="evidence" value="ECO:0007669"/>
    <property type="project" value="TreeGrafter"/>
</dbReference>
<dbReference type="STRING" id="40754.THII_2049"/>
<dbReference type="PROSITE" id="PS51192">
    <property type="entry name" value="HELICASE_ATP_BIND_1"/>
    <property type="match status" value="1"/>
</dbReference>
<proteinExistence type="predicted"/>
<feature type="region of interest" description="Disordered" evidence="3">
    <location>
        <begin position="738"/>
        <end position="764"/>
    </location>
</feature>
<dbReference type="PANTHER" id="PTHR47957:SF3">
    <property type="entry name" value="ATP-DEPENDENT HELICASE HRQ1"/>
    <property type="match status" value="1"/>
</dbReference>
<evidence type="ECO:0000313" key="7">
    <source>
        <dbReference type="Proteomes" id="UP000031623"/>
    </source>
</evidence>
<dbReference type="InterPro" id="IPR027417">
    <property type="entry name" value="P-loop_NTPase"/>
</dbReference>
<dbReference type="HOGENOM" id="CLU_001338_2_0_6"/>
<accession>A0A090BV71</accession>
<dbReference type="InterPro" id="IPR018973">
    <property type="entry name" value="MZB"/>
</dbReference>
<dbReference type="Pfam" id="PF00270">
    <property type="entry name" value="DEAD"/>
    <property type="match status" value="1"/>
</dbReference>
<keyword evidence="6" id="KW-0347">Helicase</keyword>
<feature type="domain" description="Helicase ATP-binding" evidence="4">
    <location>
        <begin position="113"/>
        <end position="328"/>
    </location>
</feature>
<dbReference type="GO" id="GO:0036297">
    <property type="term" value="P:interstrand cross-link repair"/>
    <property type="evidence" value="ECO:0007669"/>
    <property type="project" value="TreeGrafter"/>
</dbReference>
<keyword evidence="6" id="KW-0378">Hydrolase</keyword>
<evidence type="ECO:0000256" key="3">
    <source>
        <dbReference type="SAM" id="MobiDB-lite"/>
    </source>
</evidence>
<dbReference type="EMBL" id="AP014633">
    <property type="protein sequence ID" value="BAP56346.1"/>
    <property type="molecule type" value="Genomic_DNA"/>
</dbReference>
<dbReference type="SMART" id="SM00487">
    <property type="entry name" value="DEXDc"/>
    <property type="match status" value="1"/>
</dbReference>
<sequence length="1716" mass="193625">MSIHQLDALELSDAVRQRLVDFSLDACFVNDAKLTEICKTIWSGRPENGGLVSDLWVEGAFPAKSAEESLEKLVKQGQFNQQLGEHLHKNNAVPKERPLYLHQRNAILQAQENYPNEAKPAIVVMAGTGAGKTESFLLPILNKLFNQPVTKNNQGVKCLILYPMNALVNDQVERVYEWLKGQSHLTLFHFTSETPEDKSVADQEGVPKYEPCRIRTRQQARGKETPAGKKIEKGRVPDILITNYSMLEYMLCRPQDAVFFGQSLQAVVLDEAHFYTGTLAAEITLLLRRLYQRCGVASEKVLQMATSATLGGKKDDVLRNFIATLFTKSEELVQVIQGEHTRVQFPPPTPPLKIPQLEKIVERKWLEQPTIRYENERGYLAEDKEQCQSLLADLPLLVDSSVVEKHQSLSKPAELLYETLRYAPLIQQIEEILWDDKRLTLRALAKKLWQIDDEKAIQALIALLRMGASARQKMGDYPLLPHRIHLLARSTEGLVVCLNEQCSGDEKLKLARLGCVSAGFHEQCPYCQSATLSLHRCDNCGEWLLVGMEKEGNLYAISRLPNQDKTSQYPIYYLSLNTVENSKGGYGIDRKTGRKGAANDNRLKVYDLTLKDKQGKKEIRPCPNCHEGDAENFKPFMASSSLTLSILAETALAKLPELPTKYNNRSLPAQGRRMLVFSDSRREAAKLGPTLSRQHETQVLRTAIVECLQASLVVDSEYIKDLENDIHRLETELTNSQLTPAQRGGRESDLQRKQQELKESREGGALERWASSMSQLEITQQLLNYHTSEIHSAEGWWKDGQWEDNFKKLKGDLPFLLKQELARAFIDAASPEAMGLAEVTFPRLNELNIPGEFVGGLPTQISRKELEHCWTDLLIALCHSLRNASIVTLGSDKEDDEYQFKNARVGLWCSEEQTGTFLNNFVTKERSRRYRFVKRVLQKCGLSETETDKYTPELLRTVFNQLLNSAAGQPLTWLEIQSRRTYQNATVNAIRILLPKLGLRRPQQLYRCPVTHRIFTYSVLGCAVESAENKDLEPVTEELLDQDPRIGRQRREYKDSPVFKIGLWAEEHSAQLSPKENRRLQDLFKAGMRNILSSTTTLELGIDIGGLNAALMGNVPPGKANYLQRAGRAGRRADGSAVVITYCRPSPFDREVFLRFGDYLTRELRAPNVFLDRERILKRHAHAFLLGEFFRTIHPPTAHVGAMEAFGKMGKFCGVVLPSKWDGTDKPLLPEPKSGLDELFVETLRQDSAFKPIVEQLYMGGTESAQQTLLDWNSFIGQVIENFQAVIKEWKKDYSELLKAWKDSSMKAQTNAIRYQLKALYEMTVIEALADGQFLPRYGFPIGVHKLGVFEPDEHTGRVHENEDKYRLERPGLLALGEYVPGSQLLVGGKLITSHGLLKHWTGVDIDSSPDLRGDYAICQNEHLFYEIAKIITQCPICSTLAKQTLRQFLIPKHGFRTAAWDLPKRSNDIERIGSVEQATITFTKPPTATEENQIDFASIQGLSAHYRENGELLVYNEGENQSGFAICLKCGYANSEIEFGEGRMKLPPGFEKHAPLTATNTNKSCWQEKEAPVLRNQTLAAKQTTDVLLLDFAAYLNPQENSKAIVETLAHALKLAGARLLELDSRELGSLAVGTKGGWGAVLYDNVPGGAGHVLELFKLGKTWLEKTQELMFINEKHHQHCKTACLDCLLTFDAQSIMMRGNLQRKLAYSHLRC</sequence>
<dbReference type="SMART" id="SM00490">
    <property type="entry name" value="HELICc"/>
    <property type="match status" value="1"/>
</dbReference>
<dbReference type="GO" id="GO:0005524">
    <property type="term" value="F:ATP binding"/>
    <property type="evidence" value="ECO:0007669"/>
    <property type="project" value="UniProtKB-KW"/>
</dbReference>
<dbReference type="PROSITE" id="PS51194">
    <property type="entry name" value="HELICASE_CTER"/>
    <property type="match status" value="1"/>
</dbReference>
<evidence type="ECO:0000259" key="5">
    <source>
        <dbReference type="PROSITE" id="PS51194"/>
    </source>
</evidence>
<reference evidence="6" key="1">
    <citation type="journal article" date="2014" name="ISME J.">
        <title>Ecophysiology of Thioploca ingrica as revealed by the complete genome sequence supplemented with proteomic evidence.</title>
        <authorList>
            <person name="Kojima H."/>
            <person name="Ogura Y."/>
            <person name="Yamamoto N."/>
            <person name="Togashi T."/>
            <person name="Mori H."/>
            <person name="Watanabe T."/>
            <person name="Nemoto F."/>
            <person name="Kurokawa K."/>
            <person name="Hayashi T."/>
            <person name="Fukui M."/>
        </authorList>
    </citation>
    <scope>NUCLEOTIDE SEQUENCE [LARGE SCALE GENOMIC DNA]</scope>
</reference>
<dbReference type="GO" id="GO:0006289">
    <property type="term" value="P:nucleotide-excision repair"/>
    <property type="evidence" value="ECO:0007669"/>
    <property type="project" value="TreeGrafter"/>
</dbReference>
<dbReference type="Gene3D" id="3.40.50.300">
    <property type="entry name" value="P-loop containing nucleotide triphosphate hydrolases"/>
    <property type="match status" value="2"/>
</dbReference>
<keyword evidence="1" id="KW-0547">Nucleotide-binding</keyword>
<dbReference type="InterPro" id="IPR011545">
    <property type="entry name" value="DEAD/DEAH_box_helicase_dom"/>
</dbReference>
<evidence type="ECO:0000256" key="1">
    <source>
        <dbReference type="ARBA" id="ARBA00022741"/>
    </source>
</evidence>
<dbReference type="KEGG" id="tig:THII_2049"/>
<dbReference type="SUPFAM" id="SSF52540">
    <property type="entry name" value="P-loop containing nucleoside triphosphate hydrolases"/>
    <property type="match status" value="1"/>
</dbReference>
<evidence type="ECO:0000259" key="4">
    <source>
        <dbReference type="PROSITE" id="PS51192"/>
    </source>
</evidence>
<evidence type="ECO:0000256" key="2">
    <source>
        <dbReference type="ARBA" id="ARBA00022840"/>
    </source>
</evidence>
<evidence type="ECO:0000313" key="6">
    <source>
        <dbReference type="EMBL" id="BAP56346.1"/>
    </source>
</evidence>
<keyword evidence="2" id="KW-0067">ATP-binding</keyword>
<name>A0A090BV71_9GAMM</name>
<dbReference type="InterPro" id="IPR014001">
    <property type="entry name" value="Helicase_ATP-bd"/>
</dbReference>
<keyword evidence="7" id="KW-1185">Reference proteome</keyword>
<dbReference type="OrthoDB" id="9815222at2"/>
<feature type="domain" description="Helicase C-terminal" evidence="5">
    <location>
        <begin position="1009"/>
        <end position="1177"/>
    </location>
</feature>
<gene>
    <name evidence="6" type="ORF">THII_2049</name>
</gene>
<dbReference type="InterPro" id="IPR001650">
    <property type="entry name" value="Helicase_C-like"/>
</dbReference>
<dbReference type="Pfam" id="PF09369">
    <property type="entry name" value="MZB"/>
    <property type="match status" value="1"/>
</dbReference>
<protein>
    <submittedName>
        <fullName evidence="6">DEAD/DEAH box helicase</fullName>
    </submittedName>
</protein>